<dbReference type="AlphaFoldDB" id="A0A1W2D5B5"/>
<feature type="transmembrane region" description="Helical" evidence="1">
    <location>
        <begin position="12"/>
        <end position="32"/>
    </location>
</feature>
<dbReference type="RefSeq" id="WP_221405794.1">
    <property type="nucleotide sequence ID" value="NZ_FWXS01000020.1"/>
</dbReference>
<reference evidence="2 3" key="1">
    <citation type="submission" date="2017-04" db="EMBL/GenBank/DDBJ databases">
        <authorList>
            <person name="Afonso C.L."/>
            <person name="Miller P.J."/>
            <person name="Scott M.A."/>
            <person name="Spackman E."/>
            <person name="Goraichik I."/>
            <person name="Dimitrov K.M."/>
            <person name="Suarez D.L."/>
            <person name="Swayne D.E."/>
        </authorList>
    </citation>
    <scope>NUCLEOTIDE SEQUENCE [LARGE SCALE GENOMIC DNA]</scope>
    <source>
        <strain evidence="2 3">CGMCC 1.12708</strain>
    </source>
</reference>
<accession>A0A1W2D5B5</accession>
<keyword evidence="1" id="KW-0812">Transmembrane</keyword>
<dbReference type="Proteomes" id="UP000192393">
    <property type="component" value="Unassembled WGS sequence"/>
</dbReference>
<evidence type="ECO:0000313" key="3">
    <source>
        <dbReference type="Proteomes" id="UP000192393"/>
    </source>
</evidence>
<sequence length="89" mass="9918">EPVQVVHMLDGIVGGVVHCFLYLLTCCIVKILDAPVITKINVGRKVQVVVKYFFTVTKTENAVEKTDDAVRRTESGVARTNFISIFIIH</sequence>
<protein>
    <submittedName>
        <fullName evidence="2">Uncharacterized protein</fullName>
    </submittedName>
</protein>
<name>A0A1W2D5B5_9FLAO</name>
<keyword evidence="3" id="KW-1185">Reference proteome</keyword>
<feature type="non-terminal residue" evidence="2">
    <location>
        <position position="1"/>
    </location>
</feature>
<keyword evidence="1" id="KW-1133">Transmembrane helix</keyword>
<proteinExistence type="predicted"/>
<keyword evidence="1" id="KW-0472">Membrane</keyword>
<evidence type="ECO:0000256" key="1">
    <source>
        <dbReference type="SAM" id="Phobius"/>
    </source>
</evidence>
<dbReference type="EMBL" id="FWXS01000020">
    <property type="protein sequence ID" value="SMC92663.1"/>
    <property type="molecule type" value="Genomic_DNA"/>
</dbReference>
<evidence type="ECO:0000313" key="2">
    <source>
        <dbReference type="EMBL" id="SMC92663.1"/>
    </source>
</evidence>
<gene>
    <name evidence="2" type="ORF">SAMN06296427_1201</name>
</gene>
<organism evidence="2 3">
    <name type="scientific">Moheibacter sediminis</name>
    <dbReference type="NCBI Taxonomy" id="1434700"/>
    <lineage>
        <taxon>Bacteria</taxon>
        <taxon>Pseudomonadati</taxon>
        <taxon>Bacteroidota</taxon>
        <taxon>Flavobacteriia</taxon>
        <taxon>Flavobacteriales</taxon>
        <taxon>Weeksellaceae</taxon>
        <taxon>Moheibacter</taxon>
    </lineage>
</organism>